<dbReference type="AlphaFoldDB" id="A0A1I6HV00"/>
<evidence type="ECO:0000313" key="3">
    <source>
        <dbReference type="Proteomes" id="UP000198531"/>
    </source>
</evidence>
<dbReference type="STRING" id="553469.SAMN04487947_2514"/>
<feature type="transmembrane region" description="Helical" evidence="1">
    <location>
        <begin position="12"/>
        <end position="30"/>
    </location>
</feature>
<sequence length="134" mass="14155">MSLQRRLRPTPRPWHAVMLAVFLAGTAWSLRGRPLEPLPVLTAVLGGLFGLVVFQFTVGNLWAYAVEYYNAGGSWTDPPFVAPFAVALVAGAATYVFLADVAAAAWAAFWTFIVAAGVVAVLVNAAAGYREAGG</sequence>
<accession>A0A1I6HV00</accession>
<evidence type="ECO:0000256" key="1">
    <source>
        <dbReference type="SAM" id="Phobius"/>
    </source>
</evidence>
<keyword evidence="1" id="KW-0472">Membrane</keyword>
<keyword evidence="1" id="KW-1133">Transmembrane helix</keyword>
<keyword evidence="1" id="KW-0812">Transmembrane</keyword>
<dbReference type="Proteomes" id="UP000198531">
    <property type="component" value="Unassembled WGS sequence"/>
</dbReference>
<proteinExistence type="predicted"/>
<dbReference type="OrthoDB" id="307153at2157"/>
<dbReference type="EMBL" id="FOYT01000002">
    <property type="protein sequence ID" value="SFR58040.1"/>
    <property type="molecule type" value="Genomic_DNA"/>
</dbReference>
<feature type="transmembrane region" description="Helical" evidence="1">
    <location>
        <begin position="78"/>
        <end position="98"/>
    </location>
</feature>
<keyword evidence="3" id="KW-1185">Reference proteome</keyword>
<reference evidence="3" key="1">
    <citation type="submission" date="2016-10" db="EMBL/GenBank/DDBJ databases">
        <authorList>
            <person name="Varghese N."/>
            <person name="Submissions S."/>
        </authorList>
    </citation>
    <scope>NUCLEOTIDE SEQUENCE [LARGE SCALE GENOMIC DNA]</scope>
    <source>
        <strain evidence="3">CGMCC 1.7736</strain>
    </source>
</reference>
<feature type="transmembrane region" description="Helical" evidence="1">
    <location>
        <begin position="104"/>
        <end position="127"/>
    </location>
</feature>
<feature type="transmembrane region" description="Helical" evidence="1">
    <location>
        <begin position="42"/>
        <end position="66"/>
    </location>
</feature>
<protein>
    <submittedName>
        <fullName evidence="2">Uncharacterized protein</fullName>
    </submittedName>
</protein>
<organism evidence="2 3">
    <name type="scientific">Halogeometricum rufum</name>
    <dbReference type="NCBI Taxonomy" id="553469"/>
    <lineage>
        <taxon>Archaea</taxon>
        <taxon>Methanobacteriati</taxon>
        <taxon>Methanobacteriota</taxon>
        <taxon>Stenosarchaea group</taxon>
        <taxon>Halobacteria</taxon>
        <taxon>Halobacteriales</taxon>
        <taxon>Haloferacaceae</taxon>
        <taxon>Halogeometricum</taxon>
    </lineage>
</organism>
<gene>
    <name evidence="2" type="ORF">SAMN04487947_2514</name>
</gene>
<dbReference type="RefSeq" id="WP_089808101.1">
    <property type="nucleotide sequence ID" value="NZ_FOYT01000002.1"/>
</dbReference>
<name>A0A1I6HV00_9EURY</name>
<evidence type="ECO:0000313" key="2">
    <source>
        <dbReference type="EMBL" id="SFR58040.1"/>
    </source>
</evidence>